<dbReference type="HOGENOM" id="CLU_046737_12_4_2"/>
<keyword evidence="5" id="KW-1185">Reference proteome</keyword>
<dbReference type="eggNOG" id="arCOG01832">
    <property type="taxonomic scope" value="Archaea"/>
</dbReference>
<proteinExistence type="inferred from homology"/>
<dbReference type="AlphaFoldDB" id="D7DT37"/>
<organism evidence="4 5">
    <name type="scientific">Methanococcus voltae (strain ATCC BAA-1334 / A3)</name>
    <dbReference type="NCBI Taxonomy" id="456320"/>
    <lineage>
        <taxon>Archaea</taxon>
        <taxon>Methanobacteriati</taxon>
        <taxon>Methanobacteriota</taxon>
        <taxon>Methanomada group</taxon>
        <taxon>Methanococci</taxon>
        <taxon>Methanococcales</taxon>
        <taxon>Methanococcaceae</taxon>
        <taxon>Methanococcus</taxon>
    </lineage>
</organism>
<keyword evidence="4" id="KW-0346">Stress response</keyword>
<dbReference type="Pfam" id="PF00011">
    <property type="entry name" value="HSP20"/>
    <property type="match status" value="1"/>
</dbReference>
<evidence type="ECO:0000256" key="2">
    <source>
        <dbReference type="RuleBase" id="RU003616"/>
    </source>
</evidence>
<dbReference type="InterPro" id="IPR008978">
    <property type="entry name" value="HSP20-like_chaperone"/>
</dbReference>
<dbReference type="SUPFAM" id="SSF49764">
    <property type="entry name" value="HSP20-like chaperones"/>
    <property type="match status" value="1"/>
</dbReference>
<comment type="similarity">
    <text evidence="1 2">Belongs to the small heat shock protein (HSP20) family.</text>
</comment>
<gene>
    <name evidence="4" type="ordered locus">Mvol_0638</name>
</gene>
<dbReference type="PROSITE" id="PS01031">
    <property type="entry name" value="SHSP"/>
    <property type="match status" value="1"/>
</dbReference>
<evidence type="ECO:0000256" key="1">
    <source>
        <dbReference type="PROSITE-ProRule" id="PRU00285"/>
    </source>
</evidence>
<protein>
    <submittedName>
        <fullName evidence="4">Heat shock protein Hsp20</fullName>
    </submittedName>
</protein>
<accession>D7DT37</accession>
<feature type="domain" description="SHSP" evidence="3">
    <location>
        <begin position="43"/>
        <end position="154"/>
    </location>
</feature>
<dbReference type="InterPro" id="IPR002068">
    <property type="entry name" value="A-crystallin/Hsp20_dom"/>
</dbReference>
<dbReference type="Gene3D" id="2.60.40.790">
    <property type="match status" value="1"/>
</dbReference>
<dbReference type="KEGG" id="mvo:Mvol_0638"/>
<dbReference type="EMBL" id="CP002057">
    <property type="protein sequence ID" value="ADI36297.1"/>
    <property type="molecule type" value="Genomic_DNA"/>
</dbReference>
<evidence type="ECO:0000259" key="3">
    <source>
        <dbReference type="PROSITE" id="PS01031"/>
    </source>
</evidence>
<evidence type="ECO:0000313" key="5">
    <source>
        <dbReference type="Proteomes" id="UP000007722"/>
    </source>
</evidence>
<dbReference type="InParanoid" id="D7DT37"/>
<dbReference type="CDD" id="cd06464">
    <property type="entry name" value="ACD_sHsps-like"/>
    <property type="match status" value="1"/>
</dbReference>
<dbReference type="STRING" id="456320.Mvol_0638"/>
<name>D7DT37_METV3</name>
<reference evidence="4 5" key="1">
    <citation type="submission" date="2010-05" db="EMBL/GenBank/DDBJ databases">
        <title>Complete sequence of Methanococcus voltae A3.</title>
        <authorList>
            <consortium name="US DOE Joint Genome Institute"/>
            <person name="Lucas S."/>
            <person name="Copeland A."/>
            <person name="Lapidus A."/>
            <person name="Cheng J.-F."/>
            <person name="Bruce D."/>
            <person name="Goodwin L."/>
            <person name="Pitluck S."/>
            <person name="Lowry S."/>
            <person name="Clum A."/>
            <person name="Land M."/>
            <person name="Hauser L."/>
            <person name="Kyrpides N."/>
            <person name="Mikhailova N."/>
            <person name="Whitman W.B."/>
            <person name="Woyke T."/>
        </authorList>
    </citation>
    <scope>NUCLEOTIDE SEQUENCE [LARGE SCALE GENOMIC DNA]</scope>
    <source>
        <strain evidence="5">ATCC BAA-1334 / A3</strain>
    </source>
</reference>
<evidence type="ECO:0000313" key="4">
    <source>
        <dbReference type="EMBL" id="ADI36297.1"/>
    </source>
</evidence>
<sequence>MFGRDTDPFDIIKSMGFMTGMGDISSSFGSFGSKKHVKIGNLEIQGEGFMPITVIDGDESIKIMAFLPGVEKNNIIINAVGNSIELRAKREPLAITESENVVYNEMSSEEDAYRMITLQSPVKESDSKAKFENGMLTLVLPKSEVSIKKGIDIE</sequence>
<dbReference type="OrthoDB" id="198277at2157"/>
<dbReference type="Proteomes" id="UP000007722">
    <property type="component" value="Chromosome"/>
</dbReference>